<organism evidence="2 3">
    <name type="scientific">Paenibacillus swuensis</name>
    <dbReference type="NCBI Taxonomy" id="1178515"/>
    <lineage>
        <taxon>Bacteria</taxon>
        <taxon>Bacillati</taxon>
        <taxon>Bacillota</taxon>
        <taxon>Bacilli</taxon>
        <taxon>Bacillales</taxon>
        <taxon>Paenibacillaceae</taxon>
        <taxon>Paenibacillus</taxon>
    </lineage>
</organism>
<keyword evidence="2" id="KW-0413">Isomerase</keyword>
<accession>A0A172TDG6</accession>
<protein>
    <submittedName>
        <fullName evidence="2">Xylose isomerase</fullName>
    </submittedName>
</protein>
<proteinExistence type="predicted"/>
<dbReference type="Proteomes" id="UP000076927">
    <property type="component" value="Chromosome"/>
</dbReference>
<dbReference type="EMBL" id="CP011388">
    <property type="protein sequence ID" value="ANE45060.1"/>
    <property type="molecule type" value="Genomic_DNA"/>
</dbReference>
<dbReference type="InterPro" id="IPR050312">
    <property type="entry name" value="IolE/XylAMocC-like"/>
</dbReference>
<gene>
    <name evidence="2" type="ORF">SY83_00210</name>
</gene>
<dbReference type="STRING" id="1178515.SY83_00210"/>
<evidence type="ECO:0000259" key="1">
    <source>
        <dbReference type="Pfam" id="PF01261"/>
    </source>
</evidence>
<dbReference type="Gene3D" id="3.20.20.150">
    <property type="entry name" value="Divalent-metal-dependent TIM barrel enzymes"/>
    <property type="match status" value="1"/>
</dbReference>
<dbReference type="KEGG" id="pswu:SY83_00210"/>
<feature type="domain" description="Xylose isomerase-like TIM barrel" evidence="1">
    <location>
        <begin position="22"/>
        <end position="263"/>
    </location>
</feature>
<evidence type="ECO:0000313" key="2">
    <source>
        <dbReference type="EMBL" id="ANE45060.1"/>
    </source>
</evidence>
<dbReference type="OrthoDB" id="9782626at2"/>
<dbReference type="PANTHER" id="PTHR12110:SF21">
    <property type="entry name" value="XYLOSE ISOMERASE-LIKE TIM BARREL DOMAIN-CONTAINING PROTEIN"/>
    <property type="match status" value="1"/>
</dbReference>
<dbReference type="PATRIC" id="fig|1178515.4.peg.45"/>
<dbReference type="AlphaFoldDB" id="A0A172TDG6"/>
<dbReference type="Pfam" id="PF01261">
    <property type="entry name" value="AP_endonuc_2"/>
    <property type="match status" value="1"/>
</dbReference>
<dbReference type="InterPro" id="IPR013022">
    <property type="entry name" value="Xyl_isomerase-like_TIM-brl"/>
</dbReference>
<keyword evidence="3" id="KW-1185">Reference proteome</keyword>
<sequence length="282" mass="30810">MLKGLSNAGIGHQGDLESFIGLASTNGFQAVDTSGEELEAWLDAKGAEAVNAYLKQHDVIIGSIGLSPEWRHSEEEFQAGLVRLAKDAAAAAAVGCTRCCTYILPATDYEAARFMAQATRRLRTCAQILGAHGISLGLEFVGPHHLRTAWKNPFVWDIEGTLDFISAIGEANVGLLFDSYHWYTNGNTYEDILKLRTDQIVHVHLNDAKDVPYTEALDNDRVYPGEGVIDLSAFLRGLREIGFRGVVAQEILTREEPEGTPEERAARSGEAYRSVYRAAGLA</sequence>
<dbReference type="RefSeq" id="WP_068603245.1">
    <property type="nucleotide sequence ID" value="NZ_CP011388.1"/>
</dbReference>
<dbReference type="PANTHER" id="PTHR12110">
    <property type="entry name" value="HYDROXYPYRUVATE ISOMERASE"/>
    <property type="match status" value="1"/>
</dbReference>
<reference evidence="2 3" key="1">
    <citation type="submission" date="2015-01" db="EMBL/GenBank/DDBJ databases">
        <title>Paenibacillus swuensis/DY6/whole genome sequencing.</title>
        <authorList>
            <person name="Kim M.K."/>
            <person name="Srinivasan S."/>
            <person name="Lee J.-J."/>
        </authorList>
    </citation>
    <scope>NUCLEOTIDE SEQUENCE [LARGE SCALE GENOMIC DNA]</scope>
    <source>
        <strain evidence="2 3">DY6</strain>
    </source>
</reference>
<dbReference type="GO" id="GO:0016853">
    <property type="term" value="F:isomerase activity"/>
    <property type="evidence" value="ECO:0007669"/>
    <property type="project" value="UniProtKB-KW"/>
</dbReference>
<evidence type="ECO:0000313" key="3">
    <source>
        <dbReference type="Proteomes" id="UP000076927"/>
    </source>
</evidence>
<name>A0A172TDG6_9BACL</name>
<dbReference type="SUPFAM" id="SSF51658">
    <property type="entry name" value="Xylose isomerase-like"/>
    <property type="match status" value="1"/>
</dbReference>
<dbReference type="InterPro" id="IPR036237">
    <property type="entry name" value="Xyl_isomerase-like_sf"/>
</dbReference>